<evidence type="ECO:0000259" key="4">
    <source>
        <dbReference type="Pfam" id="PF20148"/>
    </source>
</evidence>
<comment type="caution">
    <text evidence="7">The sequence shown here is derived from an EMBL/GenBank/DDBJ whole genome shotgun (WGS) entry which is preliminary data.</text>
</comment>
<feature type="domain" description="DUF6531" evidence="4">
    <location>
        <begin position="777"/>
        <end position="850"/>
    </location>
</feature>
<feature type="region of interest" description="Disordered" evidence="2">
    <location>
        <begin position="41"/>
        <end position="73"/>
    </location>
</feature>
<feature type="region of interest" description="Disordered" evidence="2">
    <location>
        <begin position="1417"/>
        <end position="1443"/>
    </location>
</feature>
<dbReference type="InterPro" id="IPR050708">
    <property type="entry name" value="T6SS_VgrG/RHS"/>
</dbReference>
<dbReference type="InterPro" id="IPR006530">
    <property type="entry name" value="YD"/>
</dbReference>
<dbReference type="PANTHER" id="PTHR32305:SF17">
    <property type="entry name" value="TRNA NUCLEASE WAPA"/>
    <property type="match status" value="1"/>
</dbReference>
<dbReference type="NCBIfam" id="TIGR03696">
    <property type="entry name" value="Rhs_assc_core"/>
    <property type="match status" value="1"/>
</dbReference>
<dbReference type="Proteomes" id="UP000295124">
    <property type="component" value="Unassembled WGS sequence"/>
</dbReference>
<dbReference type="NCBIfam" id="TIGR01643">
    <property type="entry name" value="YD_repeat_2x"/>
    <property type="match status" value="7"/>
</dbReference>
<feature type="signal peptide" evidence="3">
    <location>
        <begin position="1"/>
        <end position="40"/>
    </location>
</feature>
<evidence type="ECO:0008006" key="9">
    <source>
        <dbReference type="Google" id="ProtNLM"/>
    </source>
</evidence>
<evidence type="ECO:0000259" key="5">
    <source>
        <dbReference type="Pfam" id="PF21527"/>
    </source>
</evidence>
<name>A0A4R4ZIV8_9ACTN</name>
<dbReference type="InterPro" id="IPR049002">
    <property type="entry name" value="Stv"/>
</dbReference>
<feature type="domain" description="Teneurin-like YD-shell" evidence="6">
    <location>
        <begin position="2359"/>
        <end position="2649"/>
    </location>
</feature>
<proteinExistence type="predicted"/>
<dbReference type="SUPFAM" id="SSF49899">
    <property type="entry name" value="Concanavalin A-like lectins/glucanases"/>
    <property type="match status" value="1"/>
</dbReference>
<dbReference type="Gene3D" id="2.180.10.10">
    <property type="entry name" value="RHS repeat-associated core"/>
    <property type="match status" value="6"/>
</dbReference>
<dbReference type="Pfam" id="PF13385">
    <property type="entry name" value="Laminin_G_3"/>
    <property type="match status" value="1"/>
</dbReference>
<dbReference type="Pfam" id="PF20148">
    <property type="entry name" value="DUF6531"/>
    <property type="match status" value="1"/>
</dbReference>
<dbReference type="InterPro" id="IPR022385">
    <property type="entry name" value="Rhs_assc_core"/>
</dbReference>
<feature type="domain" description="Putative adhesin Stv" evidence="5">
    <location>
        <begin position="2980"/>
        <end position="3084"/>
    </location>
</feature>
<dbReference type="InterPro" id="IPR013320">
    <property type="entry name" value="ConA-like_dom_sf"/>
</dbReference>
<feature type="compositionally biased region" description="Acidic residues" evidence="2">
    <location>
        <begin position="2766"/>
        <end position="2777"/>
    </location>
</feature>
<keyword evidence="3" id="KW-0732">Signal</keyword>
<keyword evidence="8" id="KW-1185">Reference proteome</keyword>
<reference evidence="7 8" key="1">
    <citation type="submission" date="2019-03" db="EMBL/GenBank/DDBJ databases">
        <title>Draft genome sequences of novel Actinobacteria.</title>
        <authorList>
            <person name="Sahin N."/>
            <person name="Ay H."/>
            <person name="Saygin H."/>
        </authorList>
    </citation>
    <scope>NUCLEOTIDE SEQUENCE [LARGE SCALE GENOMIC DNA]</scope>
    <source>
        <strain evidence="7 8">JCM 13523</strain>
    </source>
</reference>
<organism evidence="7 8">
    <name type="scientific">Kribbella antibiotica</name>
    <dbReference type="NCBI Taxonomy" id="190195"/>
    <lineage>
        <taxon>Bacteria</taxon>
        <taxon>Bacillati</taxon>
        <taxon>Actinomycetota</taxon>
        <taxon>Actinomycetes</taxon>
        <taxon>Propionibacteriales</taxon>
        <taxon>Kribbellaceae</taxon>
        <taxon>Kribbella</taxon>
    </lineage>
</organism>
<evidence type="ECO:0000256" key="3">
    <source>
        <dbReference type="SAM" id="SignalP"/>
    </source>
</evidence>
<evidence type="ECO:0000313" key="8">
    <source>
        <dbReference type="Proteomes" id="UP000295124"/>
    </source>
</evidence>
<feature type="region of interest" description="Disordered" evidence="2">
    <location>
        <begin position="2762"/>
        <end position="2795"/>
    </location>
</feature>
<sequence>MAGSLSRAQRRRRRSWGKGLALLLVAAVPMSTIDFTPAVAADNPAGAKPGKHKPQPAPQQREGSAAGQPQVIGNEVNKTVPASLKSRYPERQLSTAQPKATNGIKVVSAPVKPVLGFDRKTSREISNERTRFRTTYANADGTETTAISDTPVNYQRPDGTWAPIKVALDRLPAVEGDGWRSSGDTVRSMLAGSLIPDRPVAEVTLSGGEKIGWGVQQTGRIAGTPVGTDTVRYAGFQRGADLELTVQPAGLKETIVLRSKASERSFVFPLYLQGLTATLSGADVVLTDAQGNQKARIPAGFMVDGVSATSSAVTYSLVESNGRQALKVDVDGRWLDDRARVYPVRIDPPVQEVNADGDGGMTVRDSGSYLSNSDFMVGRRDGNRSAAYLKFTLPDALKYHTVYGAQLQVNSYLAPSCAPRPVTVHGVTQPWTASTGLSYPGPAVGAALASRSFAQGYIAGGTTTTKCAPVATLFNLGAPGAALVQRWANDSSTNYGLSLRAPVNDDSSWKEFAGTKSANKPILFVTHTPYNAKYTIGGAPNPPVMQSTDGKIKITVKNLGAEDWAPSQYYLKTVVLNMSGQQLYQYRGADLPKTLARGASVTLDATIKKMTAGTTSRQYQVYFTMVRVKGPDFSTENVSPAKIIIEVRNQPPVVDGLSPDNGYRTQTLTPQLWGRAFDIDASTAGITYSFEVCEKTALGTYTPCFSSGYQAAGNWDIPAGKLAWNKEYGWRLSAKDSQGAVTVSPAGTDRMALLTDIPQPAITSRLANAPYGTDDQPFDANLGNHLSSAIDASIPVAGPELDVVRTYNSLDPRRTGVFGAGWSSKYDLKLVVESDNNVLVTYPDGQQVRFGKNPDGTYVGPANRQARLTFDSTINNWMLKDGGANSYTFSLSGKLTQIKGRWGKPMLFEYGSDGKLSRVVSQQGNNRSLSFSWEGTHIASVSTQPIDGAPLTWTYSYEGDLLKSVCEPDGKCTTYGASQGSHYRTAVLDTQPDSYYRLSEESDGPAASEVTLNFGKDNGTYKGVDHNVAGALAGSSDTSTRFKGALGPSYVELPNGMVRRNRNQSIEMWFRITEKGVTNPLLGYQNKNVEGDSAAGLPILYVGTDGLLRGQFWGGAAAPITTAGPVDEGRWHHVVLSAAGSTQTLYLDGLVAGTATGRTIDHLGMVYNQLGAAFAKAPGAWPGWGSATRNYLRGGIDEVAVYSRPLTADVVAAHYKLGKNPSDQLTTVTIPSGKVVSAAVYDTATERVKEVTDDNGGLWKIGEPVISGGAKDLRRTVVVRDPADRRYLYEYDGIGGWLLRSGVPNGLGTRDEDLPRAPTPTPTPSNCNTPDPGDPDFCVVTPGSGSQDPIFDWHGLDGIAIRSFEYDKSGQLIKTTDEIGDTATLGYDIKGNNTSRTTCRNHGEDCHTSYTTFPTTGLTDPLDPRWGRPIETRDGRSANSTDDTYKSTLTYLAQGDVVSQKSPASGTVKNTYTNGTEFGPDGQMPSGLVLTTTDALDQTTNYSYYASGQLEAITTPSGLKTSFTYDSVGRKSAQTQTSDAEPAGVTTKFSYDKASRLTSTTGPVTTDKVTGAKHQQKVSLSYDDDGNVVAEETADLIGGGEPRRTTYTFDDRNRLQRQTDGVGNEVSYEYDGFGNRTAMIDANGNRYEYAFTARNKLAEVRLRDADGTGDTGYKVMRSFGYDQTGRVVRETDTMGRTTRYQYYGDGLLKSTTLEGFHNPDGTTRDVVLEANTYDGAGNLLTQATDNGKSKTTFTRDSAGRVLTSLVDPGGLNRRTTMTYDLGGNILSTVESGSFSNTRVLVSGLERKTTYRYDGASRRTAQTVWLNSNTGLTTTWAYDQRGLQTSATSARGNETGAVAADFTTKYGYDELGRQNVITLPKVAVEENGQAATQTSPVTTVGYDAYGAVTSTKDALGNVGRTVYNQIGLPIETTGPTYTPPGGTAITPNAKTEYDANGNPVKTTDSRGAQTFLTYNRQGRLVKSDQPAATNDNRAVWTYEYTGNGAPKAVVDPLGSRVESTYDDLDRVITRTQAERKPVTDNFVTKFAYDDADRVTSTTSPTGATTTTTYDSIGQPIKVTDPSNVVTQFGYDFVGRQVEQVDGLGRMNASTFDLSGRLVEQGDYDAANTELRKTSYTSDADGNVLTAKSPAGGLTSFTYDALSRLTRQQETVTGTQSITTTFGYDAAGNRSRYTDGRGNSTYTSVNSLGLTESVIEPSTVAHPAAADRTWTTSYDAAGNPVRVAQPGGITRTRTFDASGRLTEEAGSGTGASAANRSIGYDVLGRVTSINAPGAADTYTYDDRGQLLSATGPSGDATFAYDGDGALTKRTDAAGTADFAYIKGRLSSMTDPVTRTEQTLGYDNSGAPKSIGYGLGRIRTFEYDGLGRLKSDALKNSAGSTVSSVAYNFDLDGNVTGKTTTGVQGAGANTYTYDSADRLKTWTVGGKTTSYEWDEAGNRVKVDGKTARFDERNRLITDSTTDYSYSARGTLISKTTGSETQTTKFDAFDRVVEQGGRSYQYDGADRPINAGGTSLKYAGLSDEVSSDGTQIYGHDPGDNVISLAQGQTRRLLLSDRHTDITGGFDPADGTLAALPDSRTYDPFGKNLASTGLTYGVGYQSDWSDPSTGNVNMGARWYDPNTGTFNSRDTVGYSGGPAADANRFAYGNTNPLTNYDPTGNKAVDPYGEIGQVCKWVPAKPKPPPPPPPTRGINPQKLRAWTSVLGGDGPKELRCTWTGKIPDNICEGPGRHGQKCPKKPACPPTCPPGGDGDDGDDGDDPADPTPTQRKPSPPDPAVKARQQLEENVKQNKQPNAPAAVDPVIARQNPAGGGTSKNLIQDTRGSADDVYKNAVKDAGNPVQNATFNGNGPRMSLKEAFKELGNGIWNNKGAIGHGLLDAVGLIPGLGEVADLANAAWYAAEGDYVNAALSAASAIPIAGYAATAAKASRYVNKGLKAARETRGAGGLGHDVAKQVRRGGRKDGQTVLAGHGTYTYGNGQITVPDGTYLRMYSKHGEGLSLKNGTRIEGGKRVKPYETFGPGDKIDNYNLKAPDNLVIYEKSITVERTTLLSDLLKPNMGVCHWAACRNVESAW</sequence>
<protein>
    <recommendedName>
        <fullName evidence="9">DNRLRE domain-containing protein</fullName>
    </recommendedName>
</protein>
<dbReference type="InterPro" id="IPR031325">
    <property type="entry name" value="RHS_repeat"/>
</dbReference>
<dbReference type="InterPro" id="IPR045351">
    <property type="entry name" value="DUF6531"/>
</dbReference>
<dbReference type="EMBL" id="SMKX01000053">
    <property type="protein sequence ID" value="TDD58395.1"/>
    <property type="molecule type" value="Genomic_DNA"/>
</dbReference>
<dbReference type="PANTHER" id="PTHR32305">
    <property type="match status" value="1"/>
</dbReference>
<dbReference type="Pfam" id="PF21527">
    <property type="entry name" value="Stv"/>
    <property type="match status" value="1"/>
</dbReference>
<evidence type="ECO:0000256" key="1">
    <source>
        <dbReference type="ARBA" id="ARBA00022737"/>
    </source>
</evidence>
<evidence type="ECO:0000256" key="2">
    <source>
        <dbReference type="SAM" id="MobiDB-lite"/>
    </source>
</evidence>
<feature type="chain" id="PRO_5020463937" description="DNRLRE domain-containing protein" evidence="3">
    <location>
        <begin position="41"/>
        <end position="3089"/>
    </location>
</feature>
<dbReference type="CDD" id="cd20745">
    <property type="entry name" value="FIX_RhsA_AHH_HNH-like"/>
    <property type="match status" value="1"/>
</dbReference>
<feature type="region of interest" description="Disordered" evidence="2">
    <location>
        <begin position="1308"/>
        <end position="1332"/>
    </location>
</feature>
<keyword evidence="1" id="KW-0677">Repeat</keyword>
<accession>A0A4R4ZIV8</accession>
<dbReference type="Gene3D" id="2.60.120.200">
    <property type="match status" value="1"/>
</dbReference>
<dbReference type="OrthoDB" id="3795228at2"/>
<dbReference type="Pfam" id="PF25023">
    <property type="entry name" value="TEN_YD-shell"/>
    <property type="match status" value="1"/>
</dbReference>
<gene>
    <name evidence="7" type="ORF">E1263_19450</name>
</gene>
<dbReference type="Pfam" id="PF05593">
    <property type="entry name" value="RHS_repeat"/>
    <property type="match status" value="7"/>
</dbReference>
<evidence type="ECO:0000313" key="7">
    <source>
        <dbReference type="EMBL" id="TDD58395.1"/>
    </source>
</evidence>
<evidence type="ECO:0000259" key="6">
    <source>
        <dbReference type="Pfam" id="PF25023"/>
    </source>
</evidence>
<feature type="compositionally biased region" description="Basic and acidic residues" evidence="2">
    <location>
        <begin position="1422"/>
        <end position="1436"/>
    </location>
</feature>
<dbReference type="InterPro" id="IPR056823">
    <property type="entry name" value="TEN-like_YD-shell"/>
</dbReference>